<evidence type="ECO:0000313" key="1">
    <source>
        <dbReference type="EMBL" id="KAJ2928180.1"/>
    </source>
</evidence>
<dbReference type="Gene3D" id="3.40.50.300">
    <property type="entry name" value="P-loop containing nucleotide triphosphate hydrolases"/>
    <property type="match status" value="1"/>
</dbReference>
<keyword evidence="2" id="KW-1185">Reference proteome</keyword>
<evidence type="ECO:0000313" key="2">
    <source>
        <dbReference type="Proteomes" id="UP001140091"/>
    </source>
</evidence>
<sequence length="233" mass="26360">MRNDSPLAKAFQIGGQRIVLVDTPGFDDTELPDSEILRRIAVWLASSYDSSMKVGGVVYMYPIYPNRMTRNDRSNVKVFQKICGNHGLSKVILATTRWDICPAESGEKRKRELVDTFWSDMLSASAPQTKAEMTALWNSEESAWDLIRLVLKRRADSHIDGVILTIQKQIVDKSKKLKHTDAAQELRRKLDELLKESGSGSTQARKDKLRALATEAARLRLPLGTRIKRFLGF</sequence>
<gene>
    <name evidence="1" type="ORF">H1R20_g8920</name>
</gene>
<proteinExistence type="predicted"/>
<feature type="non-terminal residue" evidence="1">
    <location>
        <position position="1"/>
    </location>
</feature>
<dbReference type="Proteomes" id="UP001140091">
    <property type="component" value="Unassembled WGS sequence"/>
</dbReference>
<dbReference type="AlphaFoldDB" id="A0A9W8JC45"/>
<accession>A0A9W8JC45</accession>
<dbReference type="EMBL" id="JANBPK010000937">
    <property type="protein sequence ID" value="KAJ2928180.1"/>
    <property type="molecule type" value="Genomic_DNA"/>
</dbReference>
<reference evidence="1" key="1">
    <citation type="submission" date="2022-06" db="EMBL/GenBank/DDBJ databases">
        <title>Genome Sequence of Candolleomyces eurysporus.</title>
        <authorList>
            <person name="Buettner E."/>
        </authorList>
    </citation>
    <scope>NUCLEOTIDE SEQUENCE</scope>
    <source>
        <strain evidence="1">VTCC 930004</strain>
    </source>
</reference>
<dbReference type="InterPro" id="IPR027417">
    <property type="entry name" value="P-loop_NTPase"/>
</dbReference>
<comment type="caution">
    <text evidence="1">The sequence shown here is derived from an EMBL/GenBank/DDBJ whole genome shotgun (WGS) entry which is preliminary data.</text>
</comment>
<protein>
    <recommendedName>
        <fullName evidence="3">G domain-containing protein</fullName>
    </recommendedName>
</protein>
<name>A0A9W8JC45_9AGAR</name>
<organism evidence="1 2">
    <name type="scientific">Candolleomyces eurysporus</name>
    <dbReference type="NCBI Taxonomy" id="2828524"/>
    <lineage>
        <taxon>Eukaryota</taxon>
        <taxon>Fungi</taxon>
        <taxon>Dikarya</taxon>
        <taxon>Basidiomycota</taxon>
        <taxon>Agaricomycotina</taxon>
        <taxon>Agaricomycetes</taxon>
        <taxon>Agaricomycetidae</taxon>
        <taxon>Agaricales</taxon>
        <taxon>Agaricineae</taxon>
        <taxon>Psathyrellaceae</taxon>
        <taxon>Candolleomyces</taxon>
    </lineage>
</organism>
<evidence type="ECO:0008006" key="3">
    <source>
        <dbReference type="Google" id="ProtNLM"/>
    </source>
</evidence>
<dbReference type="OrthoDB" id="8954335at2759"/>
<dbReference type="SUPFAM" id="SSF52540">
    <property type="entry name" value="P-loop containing nucleoside triphosphate hydrolases"/>
    <property type="match status" value="1"/>
</dbReference>